<dbReference type="EMBL" id="BSFN01000002">
    <property type="protein sequence ID" value="GLK88120.1"/>
    <property type="molecule type" value="Genomic_DNA"/>
</dbReference>
<keyword evidence="3" id="KW-1185">Reference proteome</keyword>
<name>A0A9W6NEV2_9PSED</name>
<protein>
    <submittedName>
        <fullName evidence="2">Uncharacterized protein</fullName>
    </submittedName>
</protein>
<accession>A0A9W6NEV2</accession>
<evidence type="ECO:0000313" key="2">
    <source>
        <dbReference type="EMBL" id="GLK88120.1"/>
    </source>
</evidence>
<feature type="region of interest" description="Disordered" evidence="1">
    <location>
        <begin position="45"/>
        <end position="112"/>
    </location>
</feature>
<comment type="caution">
    <text evidence="2">The sequence shown here is derived from an EMBL/GenBank/DDBJ whole genome shotgun (WGS) entry which is preliminary data.</text>
</comment>
<organism evidence="2 3">
    <name type="scientific">Pseudomonas turukhanskensis</name>
    <dbReference type="NCBI Taxonomy" id="1806536"/>
    <lineage>
        <taxon>Bacteria</taxon>
        <taxon>Pseudomonadati</taxon>
        <taxon>Pseudomonadota</taxon>
        <taxon>Gammaproteobacteria</taxon>
        <taxon>Pseudomonadales</taxon>
        <taxon>Pseudomonadaceae</taxon>
        <taxon>Pseudomonas</taxon>
    </lineage>
</organism>
<dbReference type="AlphaFoldDB" id="A0A9W6NEV2"/>
<feature type="compositionally biased region" description="Basic and acidic residues" evidence="1">
    <location>
        <begin position="98"/>
        <end position="112"/>
    </location>
</feature>
<reference evidence="2" key="1">
    <citation type="journal article" date="2014" name="Int. J. Syst. Evol. Microbiol.">
        <title>Complete genome sequence of Corynebacterium casei LMG S-19264T (=DSM 44701T), isolated from a smear-ripened cheese.</title>
        <authorList>
            <consortium name="US DOE Joint Genome Institute (JGI-PGF)"/>
            <person name="Walter F."/>
            <person name="Albersmeier A."/>
            <person name="Kalinowski J."/>
            <person name="Ruckert C."/>
        </authorList>
    </citation>
    <scope>NUCLEOTIDE SEQUENCE</scope>
    <source>
        <strain evidence="2">VKM B-2935</strain>
    </source>
</reference>
<dbReference type="Proteomes" id="UP001143328">
    <property type="component" value="Unassembled WGS sequence"/>
</dbReference>
<evidence type="ECO:0000313" key="3">
    <source>
        <dbReference type="Proteomes" id="UP001143328"/>
    </source>
</evidence>
<sequence length="112" mass="12590">MALQPGPWSDDAAREPEAQRRAQVGARFFGFFFIDWKKKLARKARNKTFTTRGNAEKQQSPHKPQGARSTPYKGLARKARNKTFSACGKAESTQSPDKPQRCAEHTLQKLSA</sequence>
<proteinExistence type="predicted"/>
<gene>
    <name evidence="2" type="ORF">GCM10017655_11820</name>
</gene>
<reference evidence="2" key="2">
    <citation type="submission" date="2023-01" db="EMBL/GenBank/DDBJ databases">
        <authorList>
            <person name="Sun Q."/>
            <person name="Evtushenko L."/>
        </authorList>
    </citation>
    <scope>NUCLEOTIDE SEQUENCE</scope>
    <source>
        <strain evidence="2">VKM B-2935</strain>
    </source>
</reference>
<evidence type="ECO:0000256" key="1">
    <source>
        <dbReference type="SAM" id="MobiDB-lite"/>
    </source>
</evidence>
<feature type="compositionally biased region" description="Basic and acidic residues" evidence="1">
    <location>
        <begin position="11"/>
        <end position="20"/>
    </location>
</feature>
<feature type="region of interest" description="Disordered" evidence="1">
    <location>
        <begin position="1"/>
        <end position="20"/>
    </location>
</feature>
<feature type="compositionally biased region" description="Polar residues" evidence="1">
    <location>
        <begin position="47"/>
        <end position="62"/>
    </location>
</feature>